<feature type="compositionally biased region" description="Low complexity" evidence="1">
    <location>
        <begin position="144"/>
        <end position="178"/>
    </location>
</feature>
<accession>A0AA39ZEP2</accession>
<gene>
    <name evidence="2" type="ORF">QBC41DRAFT_319331</name>
</gene>
<reference evidence="2" key="1">
    <citation type="submission" date="2023-06" db="EMBL/GenBank/DDBJ databases">
        <title>Genome-scale phylogeny and comparative genomics of the fungal order Sordariales.</title>
        <authorList>
            <consortium name="Lawrence Berkeley National Laboratory"/>
            <person name="Hensen N."/>
            <person name="Bonometti L."/>
            <person name="Westerberg I."/>
            <person name="Brannstrom I.O."/>
            <person name="Guillou S."/>
            <person name="Cros-Aarteil S."/>
            <person name="Calhoun S."/>
            <person name="Haridas S."/>
            <person name="Kuo A."/>
            <person name="Mondo S."/>
            <person name="Pangilinan J."/>
            <person name="Riley R."/>
            <person name="Labutti K."/>
            <person name="Andreopoulos B."/>
            <person name="Lipzen A."/>
            <person name="Chen C."/>
            <person name="Yanf M."/>
            <person name="Daum C."/>
            <person name="Ng V."/>
            <person name="Clum A."/>
            <person name="Steindorff A."/>
            <person name="Ohm R."/>
            <person name="Martin F."/>
            <person name="Silar P."/>
            <person name="Natvig D."/>
            <person name="Lalanne C."/>
            <person name="Gautier V."/>
            <person name="Ament-Velasquez S.L."/>
            <person name="Kruys A."/>
            <person name="Hutchinson M.I."/>
            <person name="Powell A.J."/>
            <person name="Barry K."/>
            <person name="Miller A.N."/>
            <person name="Grigoriev I.V."/>
            <person name="Debuchy R."/>
            <person name="Gladieux P."/>
            <person name="Thoren M.H."/>
            <person name="Johannesson H."/>
        </authorList>
    </citation>
    <scope>NUCLEOTIDE SEQUENCE</scope>
    <source>
        <strain evidence="2">CBS 307.81</strain>
    </source>
</reference>
<organism evidence="2 3">
    <name type="scientific">Cercophora samala</name>
    <dbReference type="NCBI Taxonomy" id="330535"/>
    <lineage>
        <taxon>Eukaryota</taxon>
        <taxon>Fungi</taxon>
        <taxon>Dikarya</taxon>
        <taxon>Ascomycota</taxon>
        <taxon>Pezizomycotina</taxon>
        <taxon>Sordariomycetes</taxon>
        <taxon>Sordariomycetidae</taxon>
        <taxon>Sordariales</taxon>
        <taxon>Lasiosphaeriaceae</taxon>
        <taxon>Cercophora</taxon>
    </lineage>
</organism>
<feature type="region of interest" description="Disordered" evidence="1">
    <location>
        <begin position="137"/>
        <end position="178"/>
    </location>
</feature>
<dbReference type="Proteomes" id="UP001174997">
    <property type="component" value="Unassembled WGS sequence"/>
</dbReference>
<evidence type="ECO:0000256" key="1">
    <source>
        <dbReference type="SAM" id="MobiDB-lite"/>
    </source>
</evidence>
<keyword evidence="3" id="KW-1185">Reference proteome</keyword>
<sequence>MASSLIEIITDLNNEIKAQETVFLKDPELASDVHKWQYYEEWAWYWHKFSQDTLDRLKKSKTLENNKQDTGPDPLVAQLQQKIKSQDERIEQLQDLVNKFGPALSALKTAVDDSVLTLKRIAGNTAISTAATAAFTAPPIDNQPSTPTTTATSSPIATPTTSTASTPALSPRTATASSTSLIPSFTLTTSAITTVAGMTATPITIPINIPITIPITTSTTSTTSTPTPAPTSTPTSTPASNPNSTPTSTLDSNLNSTPTSTPDSAFSPTPASTSTITPASNNHQSPPETTPPSPTTSSSSPSSSSSSAKPETNPKQQQQRSTKNYEYPVTCVWCSENFATVAECRAHIANTRWCNDRQRSSRCN</sequence>
<feature type="compositionally biased region" description="Polar residues" evidence="1">
    <location>
        <begin position="308"/>
        <end position="322"/>
    </location>
</feature>
<evidence type="ECO:0000313" key="2">
    <source>
        <dbReference type="EMBL" id="KAK0669647.1"/>
    </source>
</evidence>
<evidence type="ECO:0000313" key="3">
    <source>
        <dbReference type="Proteomes" id="UP001174997"/>
    </source>
</evidence>
<proteinExistence type="predicted"/>
<feature type="region of interest" description="Disordered" evidence="1">
    <location>
        <begin position="218"/>
        <end position="322"/>
    </location>
</feature>
<feature type="compositionally biased region" description="Low complexity" evidence="1">
    <location>
        <begin position="295"/>
        <end position="307"/>
    </location>
</feature>
<name>A0AA39ZEP2_9PEZI</name>
<dbReference type="AlphaFoldDB" id="A0AA39ZEP2"/>
<dbReference type="EMBL" id="JAULSY010000040">
    <property type="protein sequence ID" value="KAK0669647.1"/>
    <property type="molecule type" value="Genomic_DNA"/>
</dbReference>
<feature type="compositionally biased region" description="Low complexity" evidence="1">
    <location>
        <begin position="218"/>
        <end position="280"/>
    </location>
</feature>
<comment type="caution">
    <text evidence="2">The sequence shown here is derived from an EMBL/GenBank/DDBJ whole genome shotgun (WGS) entry which is preliminary data.</text>
</comment>
<protein>
    <submittedName>
        <fullName evidence="2">Uncharacterized protein</fullName>
    </submittedName>
</protein>